<keyword evidence="3" id="KW-1185">Reference proteome</keyword>
<proteinExistence type="predicted"/>
<sequence>MLCPTCRSVRPALSPAEYTPDRAYLITRHGLCVCSPDRRRPPRDPRQAAPAHRDPAETR</sequence>
<accession>D1ADU1</accession>
<organism evidence="2 3">
    <name type="scientific">Thermomonospora curvata (strain ATCC 19995 / DSM 43183 / JCM 3096 / KCTC 9072 / NBRC 15933 / NCIMB 10081 / Henssen B9)</name>
    <dbReference type="NCBI Taxonomy" id="471852"/>
    <lineage>
        <taxon>Bacteria</taxon>
        <taxon>Bacillati</taxon>
        <taxon>Actinomycetota</taxon>
        <taxon>Actinomycetes</taxon>
        <taxon>Streptosporangiales</taxon>
        <taxon>Thermomonosporaceae</taxon>
        <taxon>Thermomonospora</taxon>
    </lineage>
</organism>
<dbReference type="EMBL" id="CP001738">
    <property type="protein sequence ID" value="ACY97551.1"/>
    <property type="molecule type" value="Genomic_DNA"/>
</dbReference>
<dbReference type="Proteomes" id="UP000001918">
    <property type="component" value="Chromosome"/>
</dbReference>
<protein>
    <submittedName>
        <fullName evidence="2">Uncharacterized protein</fullName>
    </submittedName>
</protein>
<evidence type="ECO:0000256" key="1">
    <source>
        <dbReference type="SAM" id="MobiDB-lite"/>
    </source>
</evidence>
<gene>
    <name evidence="2" type="ordered locus">Tcur_1984</name>
</gene>
<reference evidence="2 3" key="1">
    <citation type="journal article" date="2011" name="Stand. Genomic Sci.">
        <title>Complete genome sequence of Thermomonospora curvata type strain (B9).</title>
        <authorList>
            <person name="Chertkov O."/>
            <person name="Sikorski J."/>
            <person name="Nolan M."/>
            <person name="Lapidus A."/>
            <person name="Lucas S."/>
            <person name="Del Rio T.G."/>
            <person name="Tice H."/>
            <person name="Cheng J.F."/>
            <person name="Goodwin L."/>
            <person name="Pitluck S."/>
            <person name="Liolios K."/>
            <person name="Ivanova N."/>
            <person name="Mavromatis K."/>
            <person name="Mikhailova N."/>
            <person name="Ovchinnikova G."/>
            <person name="Pati A."/>
            <person name="Chen A."/>
            <person name="Palaniappan K."/>
            <person name="Djao O.D."/>
            <person name="Land M."/>
            <person name="Hauser L."/>
            <person name="Chang Y.J."/>
            <person name="Jeffries C.D."/>
            <person name="Brettin T."/>
            <person name="Han C."/>
            <person name="Detter J.C."/>
            <person name="Rohde M."/>
            <person name="Goker M."/>
            <person name="Woyke T."/>
            <person name="Bristow J."/>
            <person name="Eisen J.A."/>
            <person name="Markowitz V."/>
            <person name="Hugenholtz P."/>
            <person name="Klenk H.P."/>
            <person name="Kyrpides N.C."/>
        </authorList>
    </citation>
    <scope>NUCLEOTIDE SEQUENCE [LARGE SCALE GENOMIC DNA]</scope>
    <source>
        <strain evidence="3">ATCC 19995 / DSM 43183 / JCM 3096 / KCTC 9072 / NBRC 15933 / NCIMB 10081 / Henssen B9</strain>
    </source>
</reference>
<feature type="region of interest" description="Disordered" evidence="1">
    <location>
        <begin position="36"/>
        <end position="59"/>
    </location>
</feature>
<dbReference type="AlphaFoldDB" id="D1ADU1"/>
<name>D1ADU1_THECD</name>
<evidence type="ECO:0000313" key="3">
    <source>
        <dbReference type="Proteomes" id="UP000001918"/>
    </source>
</evidence>
<dbReference type="HOGENOM" id="CLU_2959342_0_0_11"/>
<evidence type="ECO:0000313" key="2">
    <source>
        <dbReference type="EMBL" id="ACY97551.1"/>
    </source>
</evidence>
<dbReference type="KEGG" id="tcu:Tcur_1984"/>
<dbReference type="STRING" id="471852.Tcur_1984"/>
<dbReference type="OrthoDB" id="3483880at2"/>